<dbReference type="PANTHER" id="PTHR45700:SF2">
    <property type="entry name" value="UBIQUITIN-PROTEIN LIGASE E3C"/>
    <property type="match status" value="1"/>
</dbReference>
<comment type="pathway">
    <text evidence="2">Protein modification; protein ubiquitination.</text>
</comment>
<dbReference type="PANTHER" id="PTHR45700">
    <property type="entry name" value="UBIQUITIN-PROTEIN LIGASE E3C"/>
    <property type="match status" value="1"/>
</dbReference>
<dbReference type="EMBL" id="MNPL01006397">
    <property type="protein sequence ID" value="OQR75412.1"/>
    <property type="molecule type" value="Genomic_DNA"/>
</dbReference>
<organism evidence="5 6">
    <name type="scientific">Tropilaelaps mercedesae</name>
    <dbReference type="NCBI Taxonomy" id="418985"/>
    <lineage>
        <taxon>Eukaryota</taxon>
        <taxon>Metazoa</taxon>
        <taxon>Ecdysozoa</taxon>
        <taxon>Arthropoda</taxon>
        <taxon>Chelicerata</taxon>
        <taxon>Arachnida</taxon>
        <taxon>Acari</taxon>
        <taxon>Parasitiformes</taxon>
        <taxon>Mesostigmata</taxon>
        <taxon>Gamasina</taxon>
        <taxon>Dermanyssoidea</taxon>
        <taxon>Laelapidae</taxon>
        <taxon>Tropilaelaps</taxon>
    </lineage>
</organism>
<proteinExistence type="predicted"/>
<dbReference type="OrthoDB" id="8068875at2759"/>
<gene>
    <name evidence="5" type="ORF">BIW11_00777</name>
</gene>
<dbReference type="STRING" id="418985.A0A1V9XPT7"/>
<dbReference type="GO" id="GO:0061630">
    <property type="term" value="F:ubiquitin protein ligase activity"/>
    <property type="evidence" value="ECO:0007669"/>
    <property type="project" value="UniProtKB-EC"/>
</dbReference>
<sequence length="711" mass="81997">MFSFEGEFRRRPTQALGGATRNALSSRDELLREKHDERRRRELERKKGNSVITIQARVRGFLVRRKTAASLRQWFDEATASCVDVTSIGSLISRLFFFYESPRDDERLHKVSEVLLNRSQEVLEIIRRQRNKSWSKRLAEVLIKNLQLLDSNGSSQSVVLPLRLVEIYACPSDAGLWLHLFKSGYFTILKHLIISRCPEVNEECVKAPTPLAESLMSLVKRPIDSCYEFDDKCEVMRSFLENFFGQSNSSSLDCRIFYMVLPIVATCDNEQLPTRALIRSAELAKDTNSVWQLHAFVTMISRRVSTLSEQDVVSYLHVFKDQLIQLLASASDQKASHRSDDASDSEEDMDQNVMERAAIDSLWSLLNREDFIRKIVDGVETVSSLEAFVALSSVIYVMQLRMKCSLHKCPLLCRLAFRPPFLRMLWQTVESFRASDTTNEISVLQTLSSGWRPTSEDAQSFLPLLISFCSLFGLLLPTIYETEFYHEVTADMEASTNSRFSMMPFSLGELASIARQLRDVGLGLVELSFPDSHRVYSATRDADTASHDQNPELWLSLFHNLVQLLHQLYSRDCRKKFADNWIVNTMVFPEEVTDSNLKQPYLKRRPFEYLGPIKDRRQFTNEGPVPSKVELRTTTIIQELPFVIPFDTRVKIFQHLLRRDRQGEMDGTLSHMTRSHRTGGNQMYNIRRNYLYEDAFENFGKKGGRSIRFPL</sequence>
<reference evidence="5 6" key="1">
    <citation type="journal article" date="2017" name="Gigascience">
        <title>Draft genome of the honey bee ectoparasitic mite, Tropilaelaps mercedesae, is shaped by the parasitic life history.</title>
        <authorList>
            <person name="Dong X."/>
            <person name="Armstrong S.D."/>
            <person name="Xia D."/>
            <person name="Makepeace B.L."/>
            <person name="Darby A.C."/>
            <person name="Kadowaki T."/>
        </authorList>
    </citation>
    <scope>NUCLEOTIDE SEQUENCE [LARGE SCALE GENOMIC DNA]</scope>
    <source>
        <strain evidence="5">Wuxi-XJTLU</strain>
    </source>
</reference>
<comment type="caution">
    <text evidence="5">The sequence shown here is derived from an EMBL/GenBank/DDBJ whole genome shotgun (WGS) entry which is preliminary data.</text>
</comment>
<dbReference type="Pfam" id="PF00612">
    <property type="entry name" value="IQ"/>
    <property type="match status" value="1"/>
</dbReference>
<keyword evidence="4" id="KW-0808">Transferase</keyword>
<keyword evidence="5" id="KW-0436">Ligase</keyword>
<evidence type="ECO:0000256" key="2">
    <source>
        <dbReference type="ARBA" id="ARBA00004906"/>
    </source>
</evidence>
<dbReference type="InterPro" id="IPR044611">
    <property type="entry name" value="E3A/B/C-like"/>
</dbReference>
<dbReference type="PROSITE" id="PS50096">
    <property type="entry name" value="IQ"/>
    <property type="match status" value="1"/>
</dbReference>
<dbReference type="AlphaFoldDB" id="A0A1V9XPT7"/>
<dbReference type="InterPro" id="IPR000048">
    <property type="entry name" value="IQ_motif_EF-hand-BS"/>
</dbReference>
<feature type="non-terminal residue" evidence="5">
    <location>
        <position position="711"/>
    </location>
</feature>
<dbReference type="InParanoid" id="A0A1V9XPT7"/>
<keyword evidence="6" id="KW-1185">Reference proteome</keyword>
<comment type="catalytic activity">
    <reaction evidence="1">
        <text>S-ubiquitinyl-[E2 ubiquitin-conjugating enzyme]-L-cysteine + [acceptor protein]-L-lysine = [E2 ubiquitin-conjugating enzyme]-L-cysteine + N(6)-ubiquitinyl-[acceptor protein]-L-lysine.</text>
        <dbReference type="EC" id="2.3.2.26"/>
    </reaction>
</comment>
<dbReference type="GO" id="GO:0006511">
    <property type="term" value="P:ubiquitin-dependent protein catabolic process"/>
    <property type="evidence" value="ECO:0007669"/>
    <property type="project" value="TreeGrafter"/>
</dbReference>
<accession>A0A1V9XPT7</accession>
<dbReference type="GO" id="GO:0016874">
    <property type="term" value="F:ligase activity"/>
    <property type="evidence" value="ECO:0007669"/>
    <property type="project" value="UniProtKB-KW"/>
</dbReference>
<evidence type="ECO:0000256" key="4">
    <source>
        <dbReference type="ARBA" id="ARBA00022679"/>
    </source>
</evidence>
<evidence type="ECO:0000256" key="1">
    <source>
        <dbReference type="ARBA" id="ARBA00000885"/>
    </source>
</evidence>
<evidence type="ECO:0000256" key="3">
    <source>
        <dbReference type="ARBA" id="ARBA00012485"/>
    </source>
</evidence>
<dbReference type="EC" id="2.3.2.26" evidence="3"/>
<protein>
    <recommendedName>
        <fullName evidence="3">HECT-type E3 ubiquitin transferase</fullName>
        <ecNumber evidence="3">2.3.2.26</ecNumber>
    </recommendedName>
</protein>
<dbReference type="GO" id="GO:0000209">
    <property type="term" value="P:protein polyubiquitination"/>
    <property type="evidence" value="ECO:0007669"/>
    <property type="project" value="InterPro"/>
</dbReference>
<evidence type="ECO:0000313" key="5">
    <source>
        <dbReference type="EMBL" id="OQR75412.1"/>
    </source>
</evidence>
<evidence type="ECO:0000313" key="6">
    <source>
        <dbReference type="Proteomes" id="UP000192247"/>
    </source>
</evidence>
<name>A0A1V9XPT7_9ACAR</name>
<dbReference type="Proteomes" id="UP000192247">
    <property type="component" value="Unassembled WGS sequence"/>
</dbReference>